<dbReference type="PANTHER" id="PTHR10229:SF0">
    <property type="entry name" value="GTP-BINDING PROTEIN 6-RELATED"/>
    <property type="match status" value="1"/>
</dbReference>
<name>A0A645HRT2_9ZZZZ</name>
<dbReference type="PANTHER" id="PTHR10229">
    <property type="entry name" value="GTP-BINDING PROTEIN HFLX"/>
    <property type="match status" value="1"/>
</dbReference>
<dbReference type="GO" id="GO:0043022">
    <property type="term" value="F:ribosome binding"/>
    <property type="evidence" value="ECO:0007669"/>
    <property type="project" value="TreeGrafter"/>
</dbReference>
<dbReference type="Gene3D" id="3.40.50.300">
    <property type="entry name" value="P-loop containing nucleotide triphosphate hydrolases"/>
    <property type="match status" value="1"/>
</dbReference>
<dbReference type="GO" id="GO:0005525">
    <property type="term" value="F:GTP binding"/>
    <property type="evidence" value="ECO:0007669"/>
    <property type="project" value="InterPro"/>
</dbReference>
<reference evidence="2" key="1">
    <citation type="submission" date="2019-08" db="EMBL/GenBank/DDBJ databases">
        <authorList>
            <person name="Kucharzyk K."/>
            <person name="Murdoch R.W."/>
            <person name="Higgins S."/>
            <person name="Loffler F."/>
        </authorList>
    </citation>
    <scope>NUCLEOTIDE SEQUENCE</scope>
</reference>
<evidence type="ECO:0000313" key="2">
    <source>
        <dbReference type="EMBL" id="MPN38844.1"/>
    </source>
</evidence>
<comment type="caution">
    <text evidence="2">The sequence shown here is derived from an EMBL/GenBank/DDBJ whole genome shotgun (WGS) entry which is preliminary data.</text>
</comment>
<evidence type="ECO:0000259" key="1">
    <source>
        <dbReference type="PROSITE" id="PS51705"/>
    </source>
</evidence>
<dbReference type="PROSITE" id="PS51705">
    <property type="entry name" value="G_HFLX"/>
    <property type="match status" value="1"/>
</dbReference>
<dbReference type="EMBL" id="VSSQ01094318">
    <property type="protein sequence ID" value="MPN38844.1"/>
    <property type="molecule type" value="Genomic_DNA"/>
</dbReference>
<dbReference type="SUPFAM" id="SSF52540">
    <property type="entry name" value="P-loop containing nucleoside triphosphate hydrolases"/>
    <property type="match status" value="1"/>
</dbReference>
<accession>A0A645HRT2</accession>
<dbReference type="InterPro" id="IPR027417">
    <property type="entry name" value="P-loop_NTPase"/>
</dbReference>
<sequence>MILHVIDATNSSYELQKKTTESVLKELGADAKPTILVYNKIDRLELDIYPKNHDDVIYVSAKKGINMDKLLGIIEDALMENTYNVTLLLPYDKGDIFSKMKEKYNVENFEYGENGITLDVNLMEEDYNIYKGYILEK</sequence>
<dbReference type="GO" id="GO:0005737">
    <property type="term" value="C:cytoplasm"/>
    <property type="evidence" value="ECO:0007669"/>
    <property type="project" value="TreeGrafter"/>
</dbReference>
<protein>
    <submittedName>
        <fullName evidence="2">GTPase HflX</fullName>
    </submittedName>
</protein>
<dbReference type="InterPro" id="IPR016496">
    <property type="entry name" value="GTPase_HflX"/>
</dbReference>
<proteinExistence type="predicted"/>
<organism evidence="2">
    <name type="scientific">bioreactor metagenome</name>
    <dbReference type="NCBI Taxonomy" id="1076179"/>
    <lineage>
        <taxon>unclassified sequences</taxon>
        <taxon>metagenomes</taxon>
        <taxon>ecological metagenomes</taxon>
    </lineage>
</organism>
<dbReference type="AlphaFoldDB" id="A0A645HRT2"/>
<dbReference type="InterPro" id="IPR030394">
    <property type="entry name" value="G_HFLX_dom"/>
</dbReference>
<gene>
    <name evidence="2" type="primary">hflX_43</name>
    <name evidence="2" type="ORF">SDC9_186369</name>
</gene>
<feature type="domain" description="Hflx-type G" evidence="1">
    <location>
        <begin position="1"/>
        <end position="82"/>
    </location>
</feature>